<dbReference type="InterPro" id="IPR022603">
    <property type="entry name" value="DUF3152"/>
</dbReference>
<dbReference type="STRING" id="65499.SAMN04488000_115134"/>
<evidence type="ECO:0000313" key="4">
    <source>
        <dbReference type="EMBL" id="SES06377.1"/>
    </source>
</evidence>
<accession>A0A1H9UB27</accession>
<feature type="domain" description="DUF3152" evidence="3">
    <location>
        <begin position="61"/>
        <end position="260"/>
    </location>
</feature>
<evidence type="ECO:0000256" key="1">
    <source>
        <dbReference type="SAM" id="MobiDB-lite"/>
    </source>
</evidence>
<dbReference type="SUPFAM" id="SSF55486">
    <property type="entry name" value="Metalloproteases ('zincins'), catalytic domain"/>
    <property type="match status" value="1"/>
</dbReference>
<dbReference type="OrthoDB" id="9779865at2"/>
<dbReference type="RefSeq" id="WP_089922266.1">
    <property type="nucleotide sequence ID" value="NZ_FOFV01000015.1"/>
</dbReference>
<proteinExistence type="predicted"/>
<dbReference type="Proteomes" id="UP000199503">
    <property type="component" value="Unassembled WGS sequence"/>
</dbReference>
<evidence type="ECO:0000256" key="2">
    <source>
        <dbReference type="SAM" id="SignalP"/>
    </source>
</evidence>
<reference evidence="5" key="1">
    <citation type="submission" date="2016-10" db="EMBL/GenBank/DDBJ databases">
        <authorList>
            <person name="Varghese N."/>
            <person name="Submissions S."/>
        </authorList>
    </citation>
    <scope>NUCLEOTIDE SEQUENCE [LARGE SCALE GENOMIC DNA]</scope>
    <source>
        <strain evidence="5">DSM 44437</strain>
    </source>
</reference>
<evidence type="ECO:0000313" key="5">
    <source>
        <dbReference type="Proteomes" id="UP000199503"/>
    </source>
</evidence>
<keyword evidence="5" id="KW-1185">Reference proteome</keyword>
<feature type="compositionally biased region" description="Low complexity" evidence="1">
    <location>
        <begin position="27"/>
        <end position="41"/>
    </location>
</feature>
<dbReference type="EMBL" id="FOFV01000015">
    <property type="protein sequence ID" value="SES06377.1"/>
    <property type="molecule type" value="Genomic_DNA"/>
</dbReference>
<sequence length="260" mass="27076">MKVHLALAAVGLTALLLTTTQLAGETAPAAAPTTTTTSSSPEPVPVPSAPPVRMYASSSDLPDGPEFPVVGAGTFRVVPGNGPVVGTGPLRTYAVEVENGITVDEQAFAAFVDATLTDPRGWTARGARSVQRVSGAASVRIRLTSQQTARSVCGFEIPVDVSCRDGNFVFLSAARWFRGAVAFLPDLTAYRTYMVNHEVGHAFGQGHAPCGVAGGPAPVMMQQTFSVSNDEIVRITQGVPQGAVIPQDGKVCTPNGWPYP</sequence>
<gene>
    <name evidence="4" type="ORF">SAMN04488000_115134</name>
</gene>
<feature type="chain" id="PRO_5038836764" description="DUF3152 domain-containing protein" evidence="2">
    <location>
        <begin position="24"/>
        <end position="260"/>
    </location>
</feature>
<protein>
    <recommendedName>
        <fullName evidence="3">DUF3152 domain-containing protein</fullName>
    </recommendedName>
</protein>
<name>A0A1H9UB27_9PSEU</name>
<dbReference type="Pfam" id="PF11350">
    <property type="entry name" value="DUF3152"/>
    <property type="match status" value="1"/>
</dbReference>
<keyword evidence="2" id="KW-0732">Signal</keyword>
<feature type="signal peptide" evidence="2">
    <location>
        <begin position="1"/>
        <end position="23"/>
    </location>
</feature>
<evidence type="ECO:0000259" key="3">
    <source>
        <dbReference type="Pfam" id="PF11350"/>
    </source>
</evidence>
<organism evidence="4 5">
    <name type="scientific">Lentzea albida</name>
    <dbReference type="NCBI Taxonomy" id="65499"/>
    <lineage>
        <taxon>Bacteria</taxon>
        <taxon>Bacillati</taxon>
        <taxon>Actinomycetota</taxon>
        <taxon>Actinomycetes</taxon>
        <taxon>Pseudonocardiales</taxon>
        <taxon>Pseudonocardiaceae</taxon>
        <taxon>Lentzea</taxon>
    </lineage>
</organism>
<feature type="region of interest" description="Disordered" evidence="1">
    <location>
        <begin position="27"/>
        <end position="60"/>
    </location>
</feature>
<dbReference type="AlphaFoldDB" id="A0A1H9UB27"/>